<gene>
    <name evidence="1" type="ORF">SVIM_LOCUS144076</name>
</gene>
<evidence type="ECO:0000313" key="1">
    <source>
        <dbReference type="EMBL" id="VFU32600.1"/>
    </source>
</evidence>
<dbReference type="EMBL" id="CAADRP010000813">
    <property type="protein sequence ID" value="VFU32600.1"/>
    <property type="molecule type" value="Genomic_DNA"/>
</dbReference>
<protein>
    <submittedName>
        <fullName evidence="1">Uncharacterized protein</fullName>
    </submittedName>
</protein>
<name>A0A6N2KX91_SALVM</name>
<organism evidence="1">
    <name type="scientific">Salix viminalis</name>
    <name type="common">Common osier</name>
    <name type="synonym">Basket willow</name>
    <dbReference type="NCBI Taxonomy" id="40686"/>
    <lineage>
        <taxon>Eukaryota</taxon>
        <taxon>Viridiplantae</taxon>
        <taxon>Streptophyta</taxon>
        <taxon>Embryophyta</taxon>
        <taxon>Tracheophyta</taxon>
        <taxon>Spermatophyta</taxon>
        <taxon>Magnoliopsida</taxon>
        <taxon>eudicotyledons</taxon>
        <taxon>Gunneridae</taxon>
        <taxon>Pentapetalae</taxon>
        <taxon>rosids</taxon>
        <taxon>fabids</taxon>
        <taxon>Malpighiales</taxon>
        <taxon>Salicaceae</taxon>
        <taxon>Saliceae</taxon>
        <taxon>Salix</taxon>
    </lineage>
</organism>
<accession>A0A6N2KX91</accession>
<proteinExistence type="predicted"/>
<reference evidence="1" key="1">
    <citation type="submission" date="2019-03" db="EMBL/GenBank/DDBJ databases">
        <authorList>
            <person name="Mank J."/>
            <person name="Almeida P."/>
        </authorList>
    </citation>
    <scope>NUCLEOTIDE SEQUENCE</scope>
    <source>
        <strain evidence="1">78183</strain>
    </source>
</reference>
<sequence>MYKDMVEM</sequence>